<protein>
    <submittedName>
        <fullName evidence="3">Integrase catalytic</fullName>
    </submittedName>
</protein>
<keyword evidence="5" id="KW-1185">Reference proteome</keyword>
<dbReference type="OrthoDB" id="9788852at2"/>
<dbReference type="InterPro" id="IPR013762">
    <property type="entry name" value="Integrase-like_cat_sf"/>
</dbReference>
<accession>A0A1W1IJV9</accession>
<dbReference type="Proteomes" id="UP000195985">
    <property type="component" value="Unassembled WGS sequence"/>
</dbReference>
<gene>
    <name evidence="3" type="ORF">TPAS_2983</name>
    <name evidence="4" type="ORF">TPAS_3000</name>
</gene>
<dbReference type="Pfam" id="PF00589">
    <property type="entry name" value="Phage_integrase"/>
    <property type="match status" value="1"/>
</dbReference>
<dbReference type="PANTHER" id="PTHR30349">
    <property type="entry name" value="PHAGE INTEGRASE-RELATED"/>
    <property type="match status" value="1"/>
</dbReference>
<dbReference type="Gene3D" id="1.10.443.10">
    <property type="entry name" value="Intergrase catalytic core"/>
    <property type="match status" value="1"/>
</dbReference>
<evidence type="ECO:0000313" key="5">
    <source>
        <dbReference type="Proteomes" id="UP000195985"/>
    </source>
</evidence>
<feature type="domain" description="Tyr recombinase" evidence="2">
    <location>
        <begin position="1"/>
        <end position="177"/>
    </location>
</feature>
<dbReference type="GO" id="GO:0006310">
    <property type="term" value="P:DNA recombination"/>
    <property type="evidence" value="ECO:0007669"/>
    <property type="project" value="UniProtKB-KW"/>
</dbReference>
<proteinExistence type="predicted"/>
<dbReference type="GO" id="GO:0015074">
    <property type="term" value="P:DNA integration"/>
    <property type="evidence" value="ECO:0007669"/>
    <property type="project" value="InterPro"/>
</dbReference>
<dbReference type="STRING" id="43064.SAMN04488086_1332"/>
<dbReference type="InterPro" id="IPR011010">
    <property type="entry name" value="DNA_brk_join_enz"/>
</dbReference>
<evidence type="ECO:0000313" key="3">
    <source>
        <dbReference type="EMBL" id="SLM53255.1"/>
    </source>
</evidence>
<dbReference type="PROSITE" id="PS51898">
    <property type="entry name" value="TYR_RECOMBINASE"/>
    <property type="match status" value="1"/>
</dbReference>
<dbReference type="PANTHER" id="PTHR30349:SF82">
    <property type="entry name" value="INTEGRASE_RECOMBINASE YOEC-RELATED"/>
    <property type="match status" value="1"/>
</dbReference>
<dbReference type="SUPFAM" id="SSF56349">
    <property type="entry name" value="DNA breaking-rejoining enzymes"/>
    <property type="match status" value="1"/>
</dbReference>
<dbReference type="AlphaFoldDB" id="A0A1W1IJV9"/>
<evidence type="ECO:0000256" key="1">
    <source>
        <dbReference type="ARBA" id="ARBA00023172"/>
    </source>
</evidence>
<reference evidence="5" key="1">
    <citation type="submission" date="2016-04" db="EMBL/GenBank/DDBJ databases">
        <authorList>
            <person name="Strepis N."/>
        </authorList>
    </citation>
    <scope>NUCLEOTIDE SEQUENCE [LARGE SCALE GENOMIC DNA]</scope>
</reference>
<dbReference type="InterPro" id="IPR002104">
    <property type="entry name" value="Integrase_catalytic"/>
</dbReference>
<name>A0A1W1IJV9_9LACT</name>
<dbReference type="GO" id="GO:0003677">
    <property type="term" value="F:DNA binding"/>
    <property type="evidence" value="ECO:0007669"/>
    <property type="project" value="InterPro"/>
</dbReference>
<evidence type="ECO:0000259" key="2">
    <source>
        <dbReference type="PROSITE" id="PS51898"/>
    </source>
</evidence>
<dbReference type="EMBL" id="FWEY01000015">
    <property type="protein sequence ID" value="SLM53272.1"/>
    <property type="molecule type" value="Genomic_DNA"/>
</dbReference>
<organism evidence="3 5">
    <name type="scientific">Trichococcus pasteurii</name>
    <dbReference type="NCBI Taxonomy" id="43064"/>
    <lineage>
        <taxon>Bacteria</taxon>
        <taxon>Bacillati</taxon>
        <taxon>Bacillota</taxon>
        <taxon>Bacilli</taxon>
        <taxon>Lactobacillales</taxon>
        <taxon>Carnobacteriaceae</taxon>
        <taxon>Trichococcus</taxon>
    </lineage>
</organism>
<sequence length="183" mass="20869">MSGARVIKDKNTIKNLLDVYPVNSKKRLLIEYALRSGLRVSDIITTRVKDVYNQDTYKVTEKKTGKTKELALHDALKLSIVNYVNENELTSDDFLFYSNMNKQSHIQRVQAHKIVAKAGDMIGLKLSCHDLRRSFGYAAYSQAVPVELLQIIFQHSSQAVTLRYIGVTQENINNVYKKIDLGF</sequence>
<dbReference type="InterPro" id="IPR050090">
    <property type="entry name" value="Tyrosine_recombinase_XerCD"/>
</dbReference>
<dbReference type="RefSeq" id="WP_086943940.1">
    <property type="nucleotide sequence ID" value="NZ_FONM01000033.1"/>
</dbReference>
<reference evidence="3" key="2">
    <citation type="submission" date="2016-04" db="EMBL/GenBank/DDBJ databases">
        <authorList>
            <person name="Evans L.H."/>
            <person name="Alamgir A."/>
            <person name="Owens N."/>
            <person name="Weber N.D."/>
            <person name="Virtaneva K."/>
            <person name="Barbian K."/>
            <person name="Babar A."/>
            <person name="Rosenke K."/>
        </authorList>
    </citation>
    <scope>NUCLEOTIDE SEQUENCE [LARGE SCALE GENOMIC DNA]</scope>
    <source>
        <strain evidence="3">Trichococcus pasteurii</strain>
    </source>
</reference>
<dbReference type="EMBL" id="FWEY01000015">
    <property type="protein sequence ID" value="SLM53255.1"/>
    <property type="molecule type" value="Genomic_DNA"/>
</dbReference>
<keyword evidence="1" id="KW-0233">DNA recombination</keyword>
<evidence type="ECO:0000313" key="4">
    <source>
        <dbReference type="EMBL" id="SLM53272.1"/>
    </source>
</evidence>